<feature type="domain" description="Protein kinase" evidence="8">
    <location>
        <begin position="16"/>
        <end position="269"/>
    </location>
</feature>
<dbReference type="SUPFAM" id="SSF56112">
    <property type="entry name" value="Protein kinase-like (PK-like)"/>
    <property type="match status" value="1"/>
</dbReference>
<keyword evidence="2 5" id="KW-0547">Nucleotide-binding</keyword>
<dbReference type="SMART" id="SM00220">
    <property type="entry name" value="S_TKc"/>
    <property type="match status" value="1"/>
</dbReference>
<protein>
    <submittedName>
        <fullName evidence="9">Serine/threonine-protein kinase</fullName>
        <ecNumber evidence="9">2.7.11.1</ecNumber>
    </submittedName>
</protein>
<keyword evidence="7" id="KW-1133">Transmembrane helix</keyword>
<dbReference type="CDD" id="cd14014">
    <property type="entry name" value="STKc_PknB_like"/>
    <property type="match status" value="1"/>
</dbReference>
<dbReference type="PROSITE" id="PS00108">
    <property type="entry name" value="PROTEIN_KINASE_ST"/>
    <property type="match status" value="1"/>
</dbReference>
<dbReference type="PANTHER" id="PTHR43289">
    <property type="entry name" value="MITOGEN-ACTIVATED PROTEIN KINASE KINASE KINASE 20-RELATED"/>
    <property type="match status" value="1"/>
</dbReference>
<keyword evidence="4 5" id="KW-0067">ATP-binding</keyword>
<feature type="transmembrane region" description="Helical" evidence="7">
    <location>
        <begin position="317"/>
        <end position="338"/>
    </location>
</feature>
<dbReference type="InterPro" id="IPR017441">
    <property type="entry name" value="Protein_kinase_ATP_BS"/>
</dbReference>
<dbReference type="EMBL" id="JBHMCT010000008">
    <property type="protein sequence ID" value="MFB9554902.1"/>
    <property type="molecule type" value="Genomic_DNA"/>
</dbReference>
<dbReference type="Gene3D" id="3.30.200.20">
    <property type="entry name" value="Phosphorylase Kinase, domain 1"/>
    <property type="match status" value="1"/>
</dbReference>
<keyword evidence="7" id="KW-0472">Membrane</keyword>
<evidence type="ECO:0000256" key="1">
    <source>
        <dbReference type="ARBA" id="ARBA00022679"/>
    </source>
</evidence>
<accession>A0ABV5QN81</accession>
<dbReference type="PROSITE" id="PS50011">
    <property type="entry name" value="PROTEIN_KINASE_DOM"/>
    <property type="match status" value="1"/>
</dbReference>
<gene>
    <name evidence="9" type="ORF">ACFFTP_11935</name>
</gene>
<sequence length="388" mass="40413">MVRDLGDGDPRGIGPYRLLGVLGEGGMGKVYLGSSRGGRRVAVKVVRADVAGDAEFRTRFRREIEAARRVGGAWTAPVIDADPDAAVPWLASDYIDAPDLGVLVHRQGPLNEAGVLRLAGGLAEALESVHRARLIHRDLKPSNVLMTDNGPRLIDFGIARAFDGTTRVTGTGLIIGTPGFMSPEQAVGAELTPASDVFSLGSVLFFAVTGRGPFGSGGAASVLYRVVHDEPGLTAVPPGLRPVLSACLRKDPAHRATLDELLDLVDGRAAGAAPPEAGEHRQPGHHTARGESPTEAAVPPTARETAGSAPAELRSPLPLLIAFVIWAVGGVAGLVALASGKVGAYLILPGGLWLAIATAQVQQLRARLGTARAARQLRDPKRGRAGPW</sequence>
<evidence type="ECO:0000256" key="4">
    <source>
        <dbReference type="ARBA" id="ARBA00022840"/>
    </source>
</evidence>
<evidence type="ECO:0000256" key="6">
    <source>
        <dbReference type="SAM" id="MobiDB-lite"/>
    </source>
</evidence>
<evidence type="ECO:0000259" key="8">
    <source>
        <dbReference type="PROSITE" id="PS50011"/>
    </source>
</evidence>
<evidence type="ECO:0000256" key="3">
    <source>
        <dbReference type="ARBA" id="ARBA00022777"/>
    </source>
</evidence>
<organism evidence="9 10">
    <name type="scientific">Streptomyces roseoviridis</name>
    <dbReference type="NCBI Taxonomy" id="67361"/>
    <lineage>
        <taxon>Bacteria</taxon>
        <taxon>Bacillati</taxon>
        <taxon>Actinomycetota</taxon>
        <taxon>Actinomycetes</taxon>
        <taxon>Kitasatosporales</taxon>
        <taxon>Streptomycetaceae</taxon>
        <taxon>Streptomyces</taxon>
    </lineage>
</organism>
<evidence type="ECO:0000313" key="10">
    <source>
        <dbReference type="Proteomes" id="UP001589716"/>
    </source>
</evidence>
<evidence type="ECO:0000313" key="9">
    <source>
        <dbReference type="EMBL" id="MFB9554902.1"/>
    </source>
</evidence>
<keyword evidence="7" id="KW-0812">Transmembrane</keyword>
<name>A0ABV5QN81_9ACTN</name>
<dbReference type="PROSITE" id="PS00107">
    <property type="entry name" value="PROTEIN_KINASE_ATP"/>
    <property type="match status" value="1"/>
</dbReference>
<dbReference type="InterPro" id="IPR011009">
    <property type="entry name" value="Kinase-like_dom_sf"/>
</dbReference>
<dbReference type="Pfam" id="PF00069">
    <property type="entry name" value="Pkinase"/>
    <property type="match status" value="1"/>
</dbReference>
<evidence type="ECO:0000256" key="7">
    <source>
        <dbReference type="SAM" id="Phobius"/>
    </source>
</evidence>
<dbReference type="Gene3D" id="1.10.510.10">
    <property type="entry name" value="Transferase(Phosphotransferase) domain 1"/>
    <property type="match status" value="1"/>
</dbReference>
<feature type="binding site" evidence="5">
    <location>
        <position position="44"/>
    </location>
    <ligand>
        <name>ATP</name>
        <dbReference type="ChEBI" id="CHEBI:30616"/>
    </ligand>
</feature>
<feature type="region of interest" description="Disordered" evidence="6">
    <location>
        <begin position="270"/>
        <end position="309"/>
    </location>
</feature>
<keyword evidence="3 9" id="KW-0418">Kinase</keyword>
<dbReference type="GO" id="GO:0004674">
    <property type="term" value="F:protein serine/threonine kinase activity"/>
    <property type="evidence" value="ECO:0007669"/>
    <property type="project" value="UniProtKB-EC"/>
</dbReference>
<dbReference type="PANTHER" id="PTHR43289:SF34">
    <property type="entry name" value="SERINE_THREONINE-PROTEIN KINASE YBDM-RELATED"/>
    <property type="match status" value="1"/>
</dbReference>
<keyword evidence="10" id="KW-1185">Reference proteome</keyword>
<proteinExistence type="predicted"/>
<feature type="transmembrane region" description="Helical" evidence="7">
    <location>
        <begin position="344"/>
        <end position="362"/>
    </location>
</feature>
<dbReference type="RefSeq" id="WP_382745763.1">
    <property type="nucleotide sequence ID" value="NZ_BAAAWU010000001.1"/>
</dbReference>
<evidence type="ECO:0000256" key="2">
    <source>
        <dbReference type="ARBA" id="ARBA00022741"/>
    </source>
</evidence>
<dbReference type="InterPro" id="IPR008271">
    <property type="entry name" value="Ser/Thr_kinase_AS"/>
</dbReference>
<dbReference type="InterPro" id="IPR000719">
    <property type="entry name" value="Prot_kinase_dom"/>
</dbReference>
<keyword evidence="1 9" id="KW-0808">Transferase</keyword>
<reference evidence="9 10" key="1">
    <citation type="submission" date="2024-09" db="EMBL/GenBank/DDBJ databases">
        <authorList>
            <person name="Sun Q."/>
            <person name="Mori K."/>
        </authorList>
    </citation>
    <scope>NUCLEOTIDE SEQUENCE [LARGE SCALE GENOMIC DNA]</scope>
    <source>
        <strain evidence="9 10">JCM 4414</strain>
    </source>
</reference>
<comment type="caution">
    <text evidence="9">The sequence shown here is derived from an EMBL/GenBank/DDBJ whole genome shotgun (WGS) entry which is preliminary data.</text>
</comment>
<dbReference type="Proteomes" id="UP001589716">
    <property type="component" value="Unassembled WGS sequence"/>
</dbReference>
<evidence type="ECO:0000256" key="5">
    <source>
        <dbReference type="PROSITE-ProRule" id="PRU10141"/>
    </source>
</evidence>
<dbReference type="EC" id="2.7.11.1" evidence="9"/>